<protein>
    <submittedName>
        <fullName evidence="2">Potassium transporter TrkH</fullName>
    </submittedName>
</protein>
<organism evidence="2 3">
    <name type="scientific">Rhodovulum sulfidophilum</name>
    <name type="common">Rhodobacter sulfidophilus</name>
    <dbReference type="NCBI Taxonomy" id="35806"/>
    <lineage>
        <taxon>Bacteria</taxon>
        <taxon>Pseudomonadati</taxon>
        <taxon>Pseudomonadota</taxon>
        <taxon>Alphaproteobacteria</taxon>
        <taxon>Rhodobacterales</taxon>
        <taxon>Paracoccaceae</taxon>
        <taxon>Rhodovulum</taxon>
    </lineage>
</organism>
<evidence type="ECO:0000313" key="2">
    <source>
        <dbReference type="EMBL" id="PZQ45550.1"/>
    </source>
</evidence>
<evidence type="ECO:0000313" key="3">
    <source>
        <dbReference type="Proteomes" id="UP000249185"/>
    </source>
</evidence>
<feature type="non-terminal residue" evidence="2">
    <location>
        <position position="54"/>
    </location>
</feature>
<feature type="transmembrane region" description="Helical" evidence="1">
    <location>
        <begin position="19"/>
        <end position="41"/>
    </location>
</feature>
<proteinExistence type="predicted"/>
<dbReference type="Proteomes" id="UP000249185">
    <property type="component" value="Unassembled WGS sequence"/>
</dbReference>
<dbReference type="EMBL" id="QFPW01000050">
    <property type="protein sequence ID" value="PZQ45550.1"/>
    <property type="molecule type" value="Genomic_DNA"/>
</dbReference>
<name>A0A2W5Q2I6_RHOSU</name>
<keyword evidence="1" id="KW-1133">Transmembrane helix</keyword>
<evidence type="ECO:0000256" key="1">
    <source>
        <dbReference type="SAM" id="Phobius"/>
    </source>
</evidence>
<reference evidence="2 3" key="1">
    <citation type="submission" date="2017-08" db="EMBL/GenBank/DDBJ databases">
        <title>Infants hospitalized years apart are colonized by the same room-sourced microbial strains.</title>
        <authorList>
            <person name="Brooks B."/>
            <person name="Olm M.R."/>
            <person name="Firek B.A."/>
            <person name="Baker R."/>
            <person name="Thomas B.C."/>
            <person name="Morowitz M.J."/>
            <person name="Banfield J.F."/>
        </authorList>
    </citation>
    <scope>NUCLEOTIDE SEQUENCE [LARGE SCALE GENOMIC DNA]</scope>
    <source>
        <strain evidence="2">S2_005_002_R2_34</strain>
    </source>
</reference>
<keyword evidence="1" id="KW-0812">Transmembrane</keyword>
<accession>A0A2W5Q2I6</accession>
<sequence length="54" mass="5633">MAVPAIIDLIDGDPNARTFMGVLIVTVCLGVTIGLACAGGWRSDLSLRQGFLLT</sequence>
<dbReference type="AlphaFoldDB" id="A0A2W5Q2I6"/>
<keyword evidence="1" id="KW-0472">Membrane</keyword>
<comment type="caution">
    <text evidence="2">The sequence shown here is derived from an EMBL/GenBank/DDBJ whole genome shotgun (WGS) entry which is preliminary data.</text>
</comment>
<gene>
    <name evidence="2" type="ORF">DI556_22495</name>
</gene>